<feature type="region of interest" description="Disordered" evidence="1">
    <location>
        <begin position="1"/>
        <end position="133"/>
    </location>
</feature>
<evidence type="ECO:0000313" key="2">
    <source>
        <dbReference type="EMBL" id="BBZ40209.1"/>
    </source>
</evidence>
<dbReference type="AlphaFoldDB" id="A0A7I7YEX0"/>
<organism evidence="2 3">
    <name type="scientific">Mycobacterium conspicuum</name>
    <dbReference type="NCBI Taxonomy" id="44010"/>
    <lineage>
        <taxon>Bacteria</taxon>
        <taxon>Bacillati</taxon>
        <taxon>Actinomycetota</taxon>
        <taxon>Actinomycetes</taxon>
        <taxon>Mycobacteriales</taxon>
        <taxon>Mycobacteriaceae</taxon>
        <taxon>Mycobacterium</taxon>
    </lineage>
</organism>
<reference evidence="2 3" key="1">
    <citation type="journal article" date="2019" name="Emerg. Microbes Infect.">
        <title>Comprehensive subspecies identification of 175 nontuberculous mycobacteria species based on 7547 genomic profiles.</title>
        <authorList>
            <person name="Matsumoto Y."/>
            <person name="Kinjo T."/>
            <person name="Motooka D."/>
            <person name="Nabeya D."/>
            <person name="Jung N."/>
            <person name="Uechi K."/>
            <person name="Horii T."/>
            <person name="Iida T."/>
            <person name="Fujita J."/>
            <person name="Nakamura S."/>
        </authorList>
    </citation>
    <scope>NUCLEOTIDE SEQUENCE [LARGE SCALE GENOMIC DNA]</scope>
    <source>
        <strain evidence="2 3">JCM 14738</strain>
    </source>
</reference>
<feature type="compositionally biased region" description="Acidic residues" evidence="1">
    <location>
        <begin position="124"/>
        <end position="133"/>
    </location>
</feature>
<sequence>MGEQGNDEAKQVTEPDGGNSRETPTEKPEPDEDDNAKAAEMMEAYEDRPTLILPGTGGAVSGTAVGNWLDDDGNPKSATDEDAPAAKANADRIDDKDIEEQAAKDKEFNEAVLKHAKEKAGEQTSDDEQAVGT</sequence>
<gene>
    <name evidence="2" type="ORF">MCNS_32720</name>
</gene>
<evidence type="ECO:0000313" key="3">
    <source>
        <dbReference type="Proteomes" id="UP000467385"/>
    </source>
</evidence>
<dbReference type="Proteomes" id="UP000467385">
    <property type="component" value="Chromosome"/>
</dbReference>
<evidence type="ECO:0000256" key="1">
    <source>
        <dbReference type="SAM" id="MobiDB-lite"/>
    </source>
</evidence>
<proteinExistence type="predicted"/>
<keyword evidence="3" id="KW-1185">Reference proteome</keyword>
<dbReference type="EMBL" id="AP022613">
    <property type="protein sequence ID" value="BBZ40209.1"/>
    <property type="molecule type" value="Genomic_DNA"/>
</dbReference>
<accession>A0A7I7YEX0</accession>
<feature type="compositionally biased region" description="Basic and acidic residues" evidence="1">
    <location>
        <begin position="89"/>
        <end position="121"/>
    </location>
</feature>
<protein>
    <submittedName>
        <fullName evidence="2">Uncharacterized protein</fullName>
    </submittedName>
</protein>
<name>A0A7I7YEX0_9MYCO</name>